<dbReference type="Pfam" id="PF25917">
    <property type="entry name" value="BSH_RND"/>
    <property type="match status" value="1"/>
</dbReference>
<dbReference type="Gene3D" id="1.10.287.470">
    <property type="entry name" value="Helix hairpin bin"/>
    <property type="match status" value="1"/>
</dbReference>
<protein>
    <submittedName>
        <fullName evidence="8">Efflux RND transporter periplasmic adaptor subunit</fullName>
    </submittedName>
</protein>
<evidence type="ECO:0000259" key="5">
    <source>
        <dbReference type="Pfam" id="PF25917"/>
    </source>
</evidence>
<reference evidence="8" key="1">
    <citation type="submission" date="2023-02" db="EMBL/GenBank/DDBJ databases">
        <title>Genome sequence of Hyphococcus flavus.</title>
        <authorList>
            <person name="Rong J.-C."/>
            <person name="Zhao Q."/>
            <person name="Yi M."/>
            <person name="Wu J.-Y."/>
        </authorList>
    </citation>
    <scope>NUCLEOTIDE SEQUENCE</scope>
    <source>
        <strain evidence="8">MCCC 1K03223</strain>
    </source>
</reference>
<dbReference type="Proteomes" id="UP001214043">
    <property type="component" value="Chromosome"/>
</dbReference>
<dbReference type="InterPro" id="IPR058625">
    <property type="entry name" value="MdtA-like_BSH"/>
</dbReference>
<organism evidence="8 9">
    <name type="scientific">Hyphococcus flavus</name>
    <dbReference type="NCBI Taxonomy" id="1866326"/>
    <lineage>
        <taxon>Bacteria</taxon>
        <taxon>Pseudomonadati</taxon>
        <taxon>Pseudomonadota</taxon>
        <taxon>Alphaproteobacteria</taxon>
        <taxon>Parvularculales</taxon>
        <taxon>Parvularculaceae</taxon>
        <taxon>Hyphococcus</taxon>
    </lineage>
</organism>
<dbReference type="Gene3D" id="2.40.420.20">
    <property type="match status" value="1"/>
</dbReference>
<feature type="domain" description="Multidrug resistance protein MdtA-like barrel-sandwich hybrid" evidence="5">
    <location>
        <begin position="86"/>
        <end position="208"/>
    </location>
</feature>
<name>A0AAE9ZD55_9PROT</name>
<dbReference type="RefSeq" id="WP_274494451.1">
    <property type="nucleotide sequence ID" value="NZ_CP118166.1"/>
</dbReference>
<sequence>MQAGEREKVPISKSLLTGLMAGAVVGAGVTVFALTSGGVGDAAGGGRPSGPPQRGGYTPVVSMAVAEAANISRRVEVIGRARSLKSVAITSEVTGLVEEVNFGPGKRVAQGDILVQVDDDEAQVALSRARTQLPIARDNAARYRNLAQDEAASALEAEQAQTTLNTLQADLRAAEVAVERRKIRAPFDGIAGLTELEPGDYLRAGDPVTTLDDTSSIIIEFSVPQESAGFVNLDQAVTATLTSDAGAKFEGEITGIDSRVDPESRTLRVEARVENEQGRLIPGAVLAVSTVAVGEPAVAVPGLALQWDRGGAFVWRRNAEGAAERAGVVILQRTDNLVLVEGEINVGDIIVAEGADRARAGVALPSVESRSRNEKTVGSVSSTGAAGGED</sequence>
<dbReference type="Gene3D" id="2.40.30.170">
    <property type="match status" value="1"/>
</dbReference>
<dbReference type="GO" id="GO:0015562">
    <property type="term" value="F:efflux transmembrane transporter activity"/>
    <property type="evidence" value="ECO:0007669"/>
    <property type="project" value="TreeGrafter"/>
</dbReference>
<dbReference type="Pfam" id="PF25954">
    <property type="entry name" value="Beta-barrel_RND_2"/>
    <property type="match status" value="1"/>
</dbReference>
<feature type="domain" description="Multidrug resistance protein MdtA-like C-terminal permuted SH3" evidence="7">
    <location>
        <begin position="297"/>
        <end position="357"/>
    </location>
</feature>
<evidence type="ECO:0000256" key="3">
    <source>
        <dbReference type="ARBA" id="ARBA00022448"/>
    </source>
</evidence>
<gene>
    <name evidence="8" type="ORF">PUV54_04860</name>
</gene>
<dbReference type="InterPro" id="IPR058792">
    <property type="entry name" value="Beta-barrel_RND_2"/>
</dbReference>
<evidence type="ECO:0000313" key="9">
    <source>
        <dbReference type="Proteomes" id="UP001214043"/>
    </source>
</evidence>
<dbReference type="FunFam" id="2.40.30.170:FF:000010">
    <property type="entry name" value="Efflux RND transporter periplasmic adaptor subunit"/>
    <property type="match status" value="1"/>
</dbReference>
<dbReference type="KEGG" id="hfl:PUV54_04860"/>
<feature type="region of interest" description="Disordered" evidence="4">
    <location>
        <begin position="365"/>
        <end position="390"/>
    </location>
</feature>
<keyword evidence="9" id="KW-1185">Reference proteome</keyword>
<dbReference type="Pfam" id="PF25967">
    <property type="entry name" value="RND-MFP_C"/>
    <property type="match status" value="1"/>
</dbReference>
<dbReference type="InterPro" id="IPR058627">
    <property type="entry name" value="MdtA-like_C"/>
</dbReference>
<keyword evidence="3" id="KW-0813">Transport</keyword>
<dbReference type="PANTHER" id="PTHR30469:SF36">
    <property type="entry name" value="BLL3903 PROTEIN"/>
    <property type="match status" value="1"/>
</dbReference>
<accession>A0AAE9ZD55</accession>
<dbReference type="GO" id="GO:1990281">
    <property type="term" value="C:efflux pump complex"/>
    <property type="evidence" value="ECO:0007669"/>
    <property type="project" value="TreeGrafter"/>
</dbReference>
<evidence type="ECO:0000256" key="4">
    <source>
        <dbReference type="SAM" id="MobiDB-lite"/>
    </source>
</evidence>
<evidence type="ECO:0000256" key="2">
    <source>
        <dbReference type="ARBA" id="ARBA00009477"/>
    </source>
</evidence>
<dbReference type="SUPFAM" id="SSF111369">
    <property type="entry name" value="HlyD-like secretion proteins"/>
    <property type="match status" value="1"/>
</dbReference>
<proteinExistence type="inferred from homology"/>
<feature type="domain" description="CusB-like beta-barrel" evidence="6">
    <location>
        <begin position="219"/>
        <end position="289"/>
    </location>
</feature>
<dbReference type="InterPro" id="IPR006143">
    <property type="entry name" value="RND_pump_MFP"/>
</dbReference>
<evidence type="ECO:0000256" key="1">
    <source>
        <dbReference type="ARBA" id="ARBA00004196"/>
    </source>
</evidence>
<dbReference type="EMBL" id="CP118166">
    <property type="protein sequence ID" value="WDI32524.1"/>
    <property type="molecule type" value="Genomic_DNA"/>
</dbReference>
<dbReference type="Gene3D" id="2.40.50.100">
    <property type="match status" value="1"/>
</dbReference>
<evidence type="ECO:0000259" key="6">
    <source>
        <dbReference type="Pfam" id="PF25954"/>
    </source>
</evidence>
<evidence type="ECO:0000313" key="8">
    <source>
        <dbReference type="EMBL" id="WDI32524.1"/>
    </source>
</evidence>
<dbReference type="PANTHER" id="PTHR30469">
    <property type="entry name" value="MULTIDRUG RESISTANCE PROTEIN MDTA"/>
    <property type="match status" value="1"/>
</dbReference>
<dbReference type="NCBIfam" id="TIGR01730">
    <property type="entry name" value="RND_mfp"/>
    <property type="match status" value="1"/>
</dbReference>
<evidence type="ECO:0000259" key="7">
    <source>
        <dbReference type="Pfam" id="PF25967"/>
    </source>
</evidence>
<comment type="similarity">
    <text evidence="2">Belongs to the membrane fusion protein (MFP) (TC 8.A.1) family.</text>
</comment>
<dbReference type="AlphaFoldDB" id="A0AAE9ZD55"/>
<comment type="subcellular location">
    <subcellularLocation>
        <location evidence="1">Cell envelope</location>
    </subcellularLocation>
</comment>